<dbReference type="Proteomes" id="UP000747542">
    <property type="component" value="Unassembled WGS sequence"/>
</dbReference>
<dbReference type="InterPro" id="IPR016186">
    <property type="entry name" value="C-type_lectin-like/link_sf"/>
</dbReference>
<proteinExistence type="predicted"/>
<protein>
    <recommendedName>
        <fullName evidence="2">C-type lectin domain-containing protein</fullName>
    </recommendedName>
</protein>
<evidence type="ECO:0000313" key="3">
    <source>
        <dbReference type="EMBL" id="KAG7154177.1"/>
    </source>
</evidence>
<sequence length="93" mass="10581">MKTCGVALLVVVLAIMVSAEEESNKSYWLGGTDFFEEDNWFWLNKKKVLTGAPFWEPGQPDGGLKENNLIINHHGHLEDRDPSELHPFICQLK</sequence>
<comment type="caution">
    <text evidence="3">The sequence shown here is derived from an EMBL/GenBank/DDBJ whole genome shotgun (WGS) entry which is preliminary data.</text>
</comment>
<organism evidence="3 4">
    <name type="scientific">Homarus americanus</name>
    <name type="common">American lobster</name>
    <dbReference type="NCBI Taxonomy" id="6706"/>
    <lineage>
        <taxon>Eukaryota</taxon>
        <taxon>Metazoa</taxon>
        <taxon>Ecdysozoa</taxon>
        <taxon>Arthropoda</taxon>
        <taxon>Crustacea</taxon>
        <taxon>Multicrustacea</taxon>
        <taxon>Malacostraca</taxon>
        <taxon>Eumalacostraca</taxon>
        <taxon>Eucarida</taxon>
        <taxon>Decapoda</taxon>
        <taxon>Pleocyemata</taxon>
        <taxon>Astacidea</taxon>
        <taxon>Nephropoidea</taxon>
        <taxon>Nephropidae</taxon>
        <taxon>Homarus</taxon>
    </lineage>
</organism>
<dbReference type="PROSITE" id="PS50041">
    <property type="entry name" value="C_TYPE_LECTIN_2"/>
    <property type="match status" value="1"/>
</dbReference>
<keyword evidence="1" id="KW-0732">Signal</keyword>
<feature type="signal peptide" evidence="1">
    <location>
        <begin position="1"/>
        <end position="19"/>
    </location>
</feature>
<feature type="chain" id="PRO_5035215027" description="C-type lectin domain-containing protein" evidence="1">
    <location>
        <begin position="20"/>
        <end position="93"/>
    </location>
</feature>
<dbReference type="InterPro" id="IPR001304">
    <property type="entry name" value="C-type_lectin-like"/>
</dbReference>
<evidence type="ECO:0000259" key="2">
    <source>
        <dbReference type="PROSITE" id="PS50041"/>
    </source>
</evidence>
<feature type="domain" description="C-type lectin" evidence="2">
    <location>
        <begin position="1"/>
        <end position="91"/>
    </location>
</feature>
<evidence type="ECO:0000256" key="1">
    <source>
        <dbReference type="SAM" id="SignalP"/>
    </source>
</evidence>
<dbReference type="Pfam" id="PF00059">
    <property type="entry name" value="Lectin_C"/>
    <property type="match status" value="1"/>
</dbReference>
<gene>
    <name evidence="3" type="ORF">Hamer_G020486</name>
</gene>
<dbReference type="CDD" id="cd00037">
    <property type="entry name" value="CLECT"/>
    <property type="match status" value="1"/>
</dbReference>
<name>A0A8J5MK47_HOMAM</name>
<dbReference type="AlphaFoldDB" id="A0A8J5MK47"/>
<dbReference type="SUPFAM" id="SSF56436">
    <property type="entry name" value="C-type lectin-like"/>
    <property type="match status" value="1"/>
</dbReference>
<dbReference type="Gene3D" id="3.10.100.10">
    <property type="entry name" value="Mannose-Binding Protein A, subunit A"/>
    <property type="match status" value="1"/>
</dbReference>
<accession>A0A8J5MK47</accession>
<evidence type="ECO:0000313" key="4">
    <source>
        <dbReference type="Proteomes" id="UP000747542"/>
    </source>
</evidence>
<keyword evidence="4" id="KW-1185">Reference proteome</keyword>
<dbReference type="InterPro" id="IPR016187">
    <property type="entry name" value="CTDL_fold"/>
</dbReference>
<dbReference type="EMBL" id="JAHLQT010045000">
    <property type="protein sequence ID" value="KAG7154177.1"/>
    <property type="molecule type" value="Genomic_DNA"/>
</dbReference>
<reference evidence="3" key="1">
    <citation type="journal article" date="2021" name="Sci. Adv.">
        <title>The American lobster genome reveals insights on longevity, neural, and immune adaptations.</title>
        <authorList>
            <person name="Polinski J.M."/>
            <person name="Zimin A.V."/>
            <person name="Clark K.F."/>
            <person name="Kohn A.B."/>
            <person name="Sadowski N."/>
            <person name="Timp W."/>
            <person name="Ptitsyn A."/>
            <person name="Khanna P."/>
            <person name="Romanova D.Y."/>
            <person name="Williams P."/>
            <person name="Greenwood S.J."/>
            <person name="Moroz L.L."/>
            <person name="Walt D.R."/>
            <person name="Bodnar A.G."/>
        </authorList>
    </citation>
    <scope>NUCLEOTIDE SEQUENCE</scope>
    <source>
        <strain evidence="3">GMGI-L3</strain>
    </source>
</reference>